<dbReference type="InterPro" id="IPR050177">
    <property type="entry name" value="Lipid_A_modif_metabolic_enz"/>
</dbReference>
<feature type="chain" id="PRO_5045560938" evidence="1">
    <location>
        <begin position="26"/>
        <end position="363"/>
    </location>
</feature>
<evidence type="ECO:0000256" key="1">
    <source>
        <dbReference type="SAM" id="SignalP"/>
    </source>
</evidence>
<proteinExistence type="predicted"/>
<dbReference type="PROSITE" id="PS51257">
    <property type="entry name" value="PROKAR_LIPOPROTEIN"/>
    <property type="match status" value="1"/>
</dbReference>
<dbReference type="InterPro" id="IPR036291">
    <property type="entry name" value="NAD(P)-bd_dom_sf"/>
</dbReference>
<evidence type="ECO:0000313" key="3">
    <source>
        <dbReference type="EMBL" id="MBZ5711751.1"/>
    </source>
</evidence>
<reference evidence="3" key="1">
    <citation type="submission" date="2021-08" db="EMBL/GenBank/DDBJ databases">
        <authorList>
            <person name="Stevens D.C."/>
        </authorList>
    </citation>
    <scope>NUCLEOTIDE SEQUENCE</scope>
    <source>
        <strain evidence="3">DSM 53165</strain>
    </source>
</reference>
<dbReference type="SUPFAM" id="SSF51735">
    <property type="entry name" value="NAD(P)-binding Rossmann-fold domains"/>
    <property type="match status" value="1"/>
</dbReference>
<keyword evidence="1" id="KW-0732">Signal</keyword>
<dbReference type="InterPro" id="IPR006311">
    <property type="entry name" value="TAT_signal"/>
</dbReference>
<feature type="signal peptide" evidence="1">
    <location>
        <begin position="1"/>
        <end position="25"/>
    </location>
</feature>
<comment type="caution">
    <text evidence="3">The sequence shown here is derived from an EMBL/GenBank/DDBJ whole genome shotgun (WGS) entry which is preliminary data.</text>
</comment>
<sequence length="363" mass="40099">MPTRRRFLALAAALSATACNSRARAVPPGSPARPLELLVLGGTGFIGPHLVRHAVARGHRVTIFTRGRRQAELPDGVVRLVGDRDGQLGALAGKRWDVVVDDSATRPAWVEQSTQLLKDQVGRYLFTSSTGVYYPYLQRGADESWPVRLDPTDPEDGSEAYGVAKARCEREVLQTFGERGLVVRPTYIVGPGDTTDRFPYWPVRLQRGGDVLAPGRRDDPVQLVDVRDLAEFMLKLLEDGRSGVYNVAGPREPLTMPQFLEAARAAVNPAARLVWVDDYAFLEAHEIVDAVPWVMLKGNDLGHMSVRNDRAVAAGLRFRPLADTVRDTLAWWPSVPAERRDAPAFAIKPEQEARALADWRARG</sequence>
<dbReference type="EMBL" id="JAIRAU010000027">
    <property type="protein sequence ID" value="MBZ5711751.1"/>
    <property type="molecule type" value="Genomic_DNA"/>
</dbReference>
<dbReference type="Gene3D" id="3.40.50.720">
    <property type="entry name" value="NAD(P)-binding Rossmann-like Domain"/>
    <property type="match status" value="1"/>
</dbReference>
<evidence type="ECO:0000313" key="4">
    <source>
        <dbReference type="Proteomes" id="UP001139031"/>
    </source>
</evidence>
<name>A0ABS7TUM3_9BACT</name>
<dbReference type="PROSITE" id="PS51318">
    <property type="entry name" value="TAT"/>
    <property type="match status" value="1"/>
</dbReference>
<dbReference type="PANTHER" id="PTHR43245">
    <property type="entry name" value="BIFUNCTIONAL POLYMYXIN RESISTANCE PROTEIN ARNA"/>
    <property type="match status" value="1"/>
</dbReference>
<dbReference type="PANTHER" id="PTHR43245:SF13">
    <property type="entry name" value="UDP-D-APIOSE_UDP-D-XYLOSE SYNTHASE 2"/>
    <property type="match status" value="1"/>
</dbReference>
<protein>
    <submittedName>
        <fullName evidence="3">NAD-dependent epimerase/dehydratase family protein</fullName>
    </submittedName>
</protein>
<dbReference type="Proteomes" id="UP001139031">
    <property type="component" value="Unassembled WGS sequence"/>
</dbReference>
<keyword evidence="4" id="KW-1185">Reference proteome</keyword>
<dbReference type="RefSeq" id="WP_224193512.1">
    <property type="nucleotide sequence ID" value="NZ_JAIRAU010000027.1"/>
</dbReference>
<organism evidence="3 4">
    <name type="scientific">Nannocystis pusilla</name>
    <dbReference type="NCBI Taxonomy" id="889268"/>
    <lineage>
        <taxon>Bacteria</taxon>
        <taxon>Pseudomonadati</taxon>
        <taxon>Myxococcota</taxon>
        <taxon>Polyangia</taxon>
        <taxon>Nannocystales</taxon>
        <taxon>Nannocystaceae</taxon>
        <taxon>Nannocystis</taxon>
    </lineage>
</organism>
<dbReference type="Pfam" id="PF01370">
    <property type="entry name" value="Epimerase"/>
    <property type="match status" value="1"/>
</dbReference>
<feature type="domain" description="NAD-dependent epimerase/dehydratase" evidence="2">
    <location>
        <begin position="38"/>
        <end position="248"/>
    </location>
</feature>
<evidence type="ECO:0000259" key="2">
    <source>
        <dbReference type="Pfam" id="PF01370"/>
    </source>
</evidence>
<accession>A0ABS7TUM3</accession>
<dbReference type="InterPro" id="IPR001509">
    <property type="entry name" value="Epimerase_deHydtase"/>
</dbReference>
<gene>
    <name evidence="3" type="ORF">K7C98_21120</name>
</gene>